<evidence type="ECO:0000259" key="5">
    <source>
        <dbReference type="PROSITE" id="PS50977"/>
    </source>
</evidence>
<dbReference type="Pfam" id="PF13305">
    <property type="entry name" value="TetR_C_33"/>
    <property type="match status" value="1"/>
</dbReference>
<proteinExistence type="predicted"/>
<keyword evidence="2 4" id="KW-0238">DNA-binding</keyword>
<keyword evidence="1" id="KW-0805">Transcription regulation</keyword>
<reference evidence="6 7" key="1">
    <citation type="submission" date="2019-10" db="EMBL/GenBank/DDBJ databases">
        <authorList>
            <person name="Karimi E."/>
        </authorList>
    </citation>
    <scope>NUCLEOTIDE SEQUENCE [LARGE SCALE GENOMIC DNA]</scope>
    <source>
        <strain evidence="6">Sphingobacterium sp. 8BC</strain>
    </source>
</reference>
<evidence type="ECO:0000256" key="3">
    <source>
        <dbReference type="ARBA" id="ARBA00023163"/>
    </source>
</evidence>
<dbReference type="AlphaFoldDB" id="A0A654DQQ6"/>
<evidence type="ECO:0000313" key="7">
    <source>
        <dbReference type="Proteomes" id="UP000432350"/>
    </source>
</evidence>
<accession>A0A654DQQ6</accession>
<evidence type="ECO:0000256" key="4">
    <source>
        <dbReference type="PROSITE-ProRule" id="PRU00335"/>
    </source>
</evidence>
<dbReference type="PRINTS" id="PR00455">
    <property type="entry name" value="HTHTETR"/>
</dbReference>
<dbReference type="SUPFAM" id="SSF46689">
    <property type="entry name" value="Homeodomain-like"/>
    <property type="match status" value="1"/>
</dbReference>
<feature type="domain" description="HTH tetR-type" evidence="5">
    <location>
        <begin position="23"/>
        <end position="83"/>
    </location>
</feature>
<name>A0A654DQQ6_SPHMU</name>
<organism evidence="6 7">
    <name type="scientific">Sphingobacterium multivorum</name>
    <dbReference type="NCBI Taxonomy" id="28454"/>
    <lineage>
        <taxon>Bacteria</taxon>
        <taxon>Pseudomonadati</taxon>
        <taxon>Bacteroidota</taxon>
        <taxon>Sphingobacteriia</taxon>
        <taxon>Sphingobacteriales</taxon>
        <taxon>Sphingobacteriaceae</taxon>
        <taxon>Sphingobacterium</taxon>
    </lineage>
</organism>
<dbReference type="InterPro" id="IPR036271">
    <property type="entry name" value="Tet_transcr_reg_TetR-rel_C_sf"/>
</dbReference>
<dbReference type="EMBL" id="CABWMV010000028">
    <property type="protein sequence ID" value="VXD07737.1"/>
    <property type="molecule type" value="Genomic_DNA"/>
</dbReference>
<dbReference type="InterPro" id="IPR001647">
    <property type="entry name" value="HTH_TetR"/>
</dbReference>
<gene>
    <name evidence="6" type="ORF">SPHINGO8BC_90090</name>
</gene>
<dbReference type="Gene3D" id="1.10.357.10">
    <property type="entry name" value="Tetracycline Repressor, domain 2"/>
    <property type="match status" value="1"/>
</dbReference>
<dbReference type="InterPro" id="IPR009057">
    <property type="entry name" value="Homeodomain-like_sf"/>
</dbReference>
<dbReference type="Proteomes" id="UP000432350">
    <property type="component" value="Unassembled WGS sequence"/>
</dbReference>
<feature type="DNA-binding region" description="H-T-H motif" evidence="4">
    <location>
        <begin position="46"/>
        <end position="65"/>
    </location>
</feature>
<dbReference type="Pfam" id="PF00440">
    <property type="entry name" value="TetR_N"/>
    <property type="match status" value="1"/>
</dbReference>
<dbReference type="InterPro" id="IPR050624">
    <property type="entry name" value="HTH-type_Tx_Regulator"/>
</dbReference>
<dbReference type="GO" id="GO:0003677">
    <property type="term" value="F:DNA binding"/>
    <property type="evidence" value="ECO:0007669"/>
    <property type="project" value="UniProtKB-UniRule"/>
</dbReference>
<evidence type="ECO:0000256" key="1">
    <source>
        <dbReference type="ARBA" id="ARBA00023015"/>
    </source>
</evidence>
<sequence length="210" mass="24310">MLNTVKLFTHSMGSKERIQRLKDENRTNILDAALQIVKEEGWQALSMRKIADIIEYTAPMIYEYFANKDAILMELANQGYLLLAKKVKQAKSTETDLEKQLEAMWFSYWDFAFEERELYQLMFGVGTACCGFEKTYKCAESHGKLISDVIREIMKEKNPSEELICRKYFTYWSIIHGLISINLVNQGNGDNTNQEVLKDAIYGITRSLTD</sequence>
<dbReference type="InterPro" id="IPR025996">
    <property type="entry name" value="MT1864/Rv1816-like_C"/>
</dbReference>
<dbReference type="SUPFAM" id="SSF48498">
    <property type="entry name" value="Tetracyclin repressor-like, C-terminal domain"/>
    <property type="match status" value="1"/>
</dbReference>
<dbReference type="PANTHER" id="PTHR43479">
    <property type="entry name" value="ACREF/ENVCD OPERON REPRESSOR-RELATED"/>
    <property type="match status" value="1"/>
</dbReference>
<dbReference type="PROSITE" id="PS50977">
    <property type="entry name" value="HTH_TETR_2"/>
    <property type="match status" value="1"/>
</dbReference>
<protein>
    <submittedName>
        <fullName evidence="6">Transcriptional regulator BetI</fullName>
    </submittedName>
</protein>
<keyword evidence="3" id="KW-0804">Transcription</keyword>
<evidence type="ECO:0000313" key="6">
    <source>
        <dbReference type="EMBL" id="VXD07737.1"/>
    </source>
</evidence>
<evidence type="ECO:0000256" key="2">
    <source>
        <dbReference type="ARBA" id="ARBA00023125"/>
    </source>
</evidence>
<dbReference type="PANTHER" id="PTHR43479:SF11">
    <property type="entry name" value="ACREF_ENVCD OPERON REPRESSOR-RELATED"/>
    <property type="match status" value="1"/>
</dbReference>